<accession>A0A2C6L9X1</accession>
<feature type="region of interest" description="Disordered" evidence="5">
    <location>
        <begin position="413"/>
        <end position="439"/>
    </location>
</feature>
<feature type="region of interest" description="Disordered" evidence="5">
    <location>
        <begin position="2027"/>
        <end position="2057"/>
    </location>
</feature>
<feature type="region of interest" description="Disordered" evidence="5">
    <location>
        <begin position="1463"/>
        <end position="1498"/>
    </location>
</feature>
<feature type="region of interest" description="Disordered" evidence="5">
    <location>
        <begin position="1699"/>
        <end position="1825"/>
    </location>
</feature>
<dbReference type="PANTHER" id="PTHR18934">
    <property type="entry name" value="ATP-DEPENDENT RNA HELICASE"/>
    <property type="match status" value="1"/>
</dbReference>
<feature type="region of interest" description="Disordered" evidence="5">
    <location>
        <begin position="1161"/>
        <end position="1197"/>
    </location>
</feature>
<evidence type="ECO:0000313" key="8">
    <source>
        <dbReference type="Proteomes" id="UP000221165"/>
    </source>
</evidence>
<dbReference type="GeneID" id="94425009"/>
<sequence>MLRRYLGQALRRLFSQRAGEADLRRKSDQEPKSSESPGNTSCSPVPSPSVPVHRGGGWLHDEGGRGAEKPNEEGGQGTTDSLRLESLSMDFDILVREIEMVASGGRSERGNTAALESSDAFPFDFVVVDEVHERSVDGDLSLLFLKFLLVLQLAPYALGKGLLADEGLVREQTRVTEERHPLSCSLASYAEGRERLIRFRVCVMSATVVTETFARYFSPSALADLLVEYRRWKGIDNREWETDCGVKRGDRHGSHKRLSGVEVDSKQDGESASRLAWSASGCTSDYSSGPCAPADSFPASAAHCSSPCLAGHLEVSSGLLYPVHEAYLEDILRLVMRTPPAEAGQGRQVQSPCKAEDLGGSPFGYGSLCVKSEDNGVVLTGGLLSFLGLPAERCKPLKAEKFEAGAECHSRSLVAVKPDKKNTQRGNSGGSDRHSTESRIRELTRSFFAEGAPPSLGGGGRGGSLSFAGQDGSMVDLYDVAARLITTVKERLSHARKPPTGRYKGRQSQLSVLGAPRGETERGDRVSGAVLVFLPGKAEIRRMHDALYPFRSSHGLYIVELHRDAPRRSFQEAMRTESSPGNVFQRGSAQRLAWRHGDGGGLSDTGNSGRSLTKVVLCTDVAESSLTVPEVFLVVDFCLRKACYVHPATSTKLLRLQWASRVSLIQRKGRTGRTREGLVCRLIPQRLWDLLPVADLPEIFRSPLEDVILDILAAFPFCSSDLPFILSQTLDSPRSKDISHAISVLHARGAVTCVENNNNPGCAFEISLTQLGRICCDLPLPSWLVKALIIARLLGVLDGVLRAAAIFASGRASLFLLADLPQGRKGNSSASRLSCDVFQFIKSRRSKMAASRGPLSFRRLLYSTFSRPSFHQSQRFPGPISSFSKSENTAEQESFPGNHEDVWGARIPCDVSAEIITFIELERAFGLSALQPGIPEGQACESAAEGPGCRRLKKTSPFSSSRQVNDVCEALGLRIEEVRDAAQMLHGLQRRLKRLGIEPEEMRSPEFTLVKNEIVVIPGLSQDYGLTSTRPPVCVAGSTLDRHPGSRDVAGVAQGSAEVVGPSVLSAPSSSVASSQCLSLRSWVWRVQLALAGGFAPFGCSFVEEVPGTEGLLGEAFTSCYVPARERETKLGRIVAMEEVESLLAACDVFSSEIPKVAQVPTDTAEPDGGHPDLHAEGRRTEREISGSTATQTGSSLLFGQPSRTVRADEFERAPTDVHLSEDCKSGNSTSSMVPSVRKTEEAKESSLAAAEALVNLFTCREGRLTFPASSFSLQEKWEATLLRVCSAFCPAVFACMPLLKSLDLSRLMAVSATFPLSGSPAGSASELRQIETLLTAFLVRRDEEEETERVQGFDCGDVLQDSRPLAATEKQPFPRKWVSSEAAEVRPNSSADSQTGGACEERGTPEYFRSSQQQGWEQRPFAKEPGVYGFAPGQGGISSCHDQQASADTWLAEREKQWRKGSVEGTSCGAGSDPVQRSTSAIHPSQSQWAGGLQDSHNASHCGSWSHPFAGSTNAKTHLSNAADAIIPCCWQQSRDIPNSGSLSLDHTVPPRPPQFGMACSQTWGRGDPGQQCSPCGGCYAPSQGGSSFSHSFSGPPDQRTFASQHLGHSSLDSALLTSALGELSNSSCYQQTNNASLWVSTTQSLDSFSLCGAGSVSSLQSTTWRACHPTSSSPQMFGVSSIAPFFSPAASLGFADQHQRPAHGRGGQGSSSSVKTSGWSQHGLSHTFTEPSHRPGSGGRHLRPTSGVSRNDEHRQAQPSSSVSLCVAAQSGHGTTDGRSGLTPPSPQAPASSHPQLRGEVITSGNDSVGNQMSSPSVQGSLVSSEAERLAGFRSPSPPYARLRDLSGLCQVERRDFVKERRKQQQWRRGGRCRRGPQSGESDGGVFPDGTVVPDHPDSFFAEECSQQWGKGEGASAARAAAAASGRGTCDRQFEEYMALQSRAMPSRAFLLRFASREKQEELVWMRKHRLNGLVCVAEGNEEQLSRFLEFSRLAQDEMRLAGSPPWSAALELVRPLFVTAGRRSEDAASGGAPAATSAGKGDVSAAKEEISLDGDRQPERYEYTRSGGITCTGEKASGSNQEEFVTTEDWMSGGLDAGWTDQALVGASSVLSGAAGCYPRQPSSDSDHFASSRRQLPLLRIAEWGGSASGTAESFRSGLAAADCERGGCRDEEGTGTSSASLASLGAGDWPCGSPPLKREIVAASLLPPVSHFQELFLLLFARTVIVCFISRTGASAGQCSGRRRNGEKQEWQEKDTSFRPTKEQGGVPQDKVASRNDEAWSWDSGGNAKAGRGPGSSWAANFPEGGTEKPFRGKHMKRADIQEDEVPASAFIVSVAGGGDFVLSPTHAWYREDIRCIRAVRQCLSGSAVLSMLTCSPSGHSLRKHTDNARLPSRETVKTWQRKVECFLGFLLLPRRRRSSSRRGKETTNDAGECRDLEDSGSLLDALAGPQREEKRRRCCALRRRNIPSNEELDEESATKLAPGKCGRKTFTQRANGGGVGWQALDWAKSARHEPRKAERGANRKDVGSVFCFDIESSLDEASALTLICEAEEDTPLPSCESALAVSELEAAPSSSPKVLAHRLWSSYTQLLRLNDPVEIALLTSCLAAPLPLSSSFPRSTGHCAPLLSPLRDLRHSPVASSPGGSARSEKGPADGVCPESSLVISSSPPLPAFLLADVDSLLVLPFRENLMLCGQPHCRFPLAVFRDLLLVFSPAWLPVTSPAHAGAVPLTAGEQGRNPALAPGKNKAQFQFRARTERSSGHFTEESSRAKASPTYNGSLDPAFFFGICRKYSGDFDVEVLRAISVFLSHKAKSNGVLFGPRGQLSPKEVATSTLGASLISSAGAPDCRVGHGLVDVLKAVTSAGLAEALLRGRDDVAAGRKPPVFGSDVKNVSFPAAPSGRPSMSSDPHHIWKGRSNNCSAASPCSPTKFTRGWNPTGSSESCQSRSHGCPTSYEAAPRARAQLMNDSPHGKGEVVQEEICGIGSRSRLDNSSCPLTPAPLIEVWVDPRDMRGSAQPTVSDRSSWGRSSISRSLRDKAVRDNNDRIPGDVSYSTKRDPPYFNPVSSSEDPARGRQSFSSQRAERMEFWPVRLLPLCSEHTGAQSTEGDRRSKTGFVSSSGSFCRSGTVIYEEKLDLLATVIDELRRTCVWRPSAFAFALSHFEALYEVKRALALGNDQLGWVACGHKQRPHLVGIHFYGRCVYIRCAPKTDEVTSNVAISSALAFLTGSYFLSPSPWDASANGSTSLCLVSLRDQSIPFCYSGEDASISAQDGAVPSSSFLTQLQGQPRCAFSSWGDERGEEDNLSGEQRRIFLHVVRLLCAKEAKIDREVVKAGQKALRLRTCQRVLFACLYREKVQHEAEASHRVSQFRMDFGKVFASCFSTRKRSASDLAREARRLEPLLLRVLALHRLQQRTGLQEYRMYTVHKSRDSSSQGEHAVSTVERQLDMEEKNFSGLRDGHGSFTPFMAGDKSSGKTEFKTPPPRYSSGNPSDREMPNLVPREVVREKTKSLLGRLMAIVTPDICASPPDNGTVATYLDVSTEQQTNCHVCGGNDPGGRSSGPGLKQKKSHGRAKPRQDDSHHFRSSSNENENQTSDEEEVRTEETLCMRCALALTNELVLGVVEQDRRGKVEENDQSPTWSSSSCDWNGVSRMFRWRHASSGGSLNRYPSPGLHSARDRQAVLQQTHGRSCSTLWGISKSDADPAVDPLEEQQLGQGDGGATETGGGDNLHPASPSQLRGELCAGWQDESGVAEVAPSFVTNCFSRKRPWPDGRAKVEQKCASGSELQSKKQQAIISSWSLPGEEETKSAKSKVESRHPEQAVAFEVSSRRECRGRWGGRAGVNMTASGVQQVIDVDVGEDGYWFNEPPP</sequence>
<dbReference type="GO" id="GO:0003723">
    <property type="term" value="F:RNA binding"/>
    <property type="evidence" value="ECO:0007669"/>
    <property type="project" value="TreeGrafter"/>
</dbReference>
<dbReference type="Proteomes" id="UP000221165">
    <property type="component" value="Unassembled WGS sequence"/>
</dbReference>
<feature type="compositionally biased region" description="Low complexity" evidence="5">
    <location>
        <begin position="2030"/>
        <end position="2044"/>
    </location>
</feature>
<feature type="compositionally biased region" description="Basic and acidic residues" evidence="5">
    <location>
        <begin position="59"/>
        <end position="72"/>
    </location>
</feature>
<feature type="region of interest" description="Disordered" evidence="5">
    <location>
        <begin position="3464"/>
        <end position="3507"/>
    </location>
</feature>
<feature type="region of interest" description="Disordered" evidence="5">
    <location>
        <begin position="1863"/>
        <end position="1891"/>
    </location>
</feature>
<protein>
    <submittedName>
        <fullName evidence="7">Putative atp-dependent rna helicase spindle-e</fullName>
    </submittedName>
</protein>
<reference evidence="7 8" key="1">
    <citation type="journal article" date="2017" name="Int. J. Parasitol.">
        <title>The genome of the protozoan parasite Cystoisospora suis and a reverse vaccinology approach to identify vaccine candidates.</title>
        <authorList>
            <person name="Palmieri N."/>
            <person name="Shrestha A."/>
            <person name="Ruttkowski B."/>
            <person name="Beck T."/>
            <person name="Vogl C."/>
            <person name="Tomley F."/>
            <person name="Blake D.P."/>
            <person name="Joachim A."/>
        </authorList>
    </citation>
    <scope>NUCLEOTIDE SEQUENCE [LARGE SCALE GENOMIC DNA]</scope>
    <source>
        <strain evidence="7 8">Wien I</strain>
    </source>
</reference>
<feature type="compositionally biased region" description="Polar residues" evidence="5">
    <location>
        <begin position="1388"/>
        <end position="1397"/>
    </location>
</feature>
<feature type="region of interest" description="Disordered" evidence="5">
    <location>
        <begin position="16"/>
        <end position="82"/>
    </location>
</feature>
<feature type="region of interest" description="Disordered" evidence="5">
    <location>
        <begin position="3556"/>
        <end position="3607"/>
    </location>
</feature>
<feature type="compositionally biased region" description="Polar residues" evidence="5">
    <location>
        <begin position="1476"/>
        <end position="1498"/>
    </location>
</feature>
<feature type="region of interest" description="Disordered" evidence="5">
    <location>
        <begin position="870"/>
        <end position="897"/>
    </location>
</feature>
<keyword evidence="2" id="KW-0378">Hydrolase</keyword>
<keyword evidence="4" id="KW-0067">ATP-binding</keyword>
<dbReference type="VEuPathDB" id="ToxoDB:CSUI_001593"/>
<feature type="compositionally biased region" description="Basic residues" evidence="5">
    <location>
        <begin position="1863"/>
        <end position="1877"/>
    </location>
</feature>
<dbReference type="PANTHER" id="PTHR18934:SF99">
    <property type="entry name" value="ATP-DEPENDENT RNA HELICASE DHX37-RELATED"/>
    <property type="match status" value="1"/>
</dbReference>
<keyword evidence="8" id="KW-1185">Reference proteome</keyword>
<feature type="compositionally biased region" description="Basic residues" evidence="5">
    <location>
        <begin position="495"/>
        <end position="505"/>
    </location>
</feature>
<feature type="compositionally biased region" description="Low complexity" evidence="5">
    <location>
        <begin position="1816"/>
        <end position="1825"/>
    </location>
</feature>
<dbReference type="GO" id="GO:0004386">
    <property type="term" value="F:helicase activity"/>
    <property type="evidence" value="ECO:0007669"/>
    <property type="project" value="UniProtKB-KW"/>
</dbReference>
<dbReference type="OrthoDB" id="5600252at2759"/>
<feature type="domain" description="Helicase C-terminal" evidence="6">
    <location>
        <begin position="518"/>
        <end position="715"/>
    </location>
</feature>
<feature type="compositionally biased region" description="Basic and acidic residues" evidence="5">
    <location>
        <begin position="3039"/>
        <end position="3053"/>
    </location>
</feature>
<organism evidence="7 8">
    <name type="scientific">Cystoisospora suis</name>
    <dbReference type="NCBI Taxonomy" id="483139"/>
    <lineage>
        <taxon>Eukaryota</taxon>
        <taxon>Sar</taxon>
        <taxon>Alveolata</taxon>
        <taxon>Apicomplexa</taxon>
        <taxon>Conoidasida</taxon>
        <taxon>Coccidia</taxon>
        <taxon>Eucoccidiorida</taxon>
        <taxon>Eimeriorina</taxon>
        <taxon>Sarcocystidae</taxon>
        <taxon>Cystoisospora</taxon>
    </lineage>
</organism>
<name>A0A2C6L9X1_9APIC</name>
<feature type="region of interest" description="Disordered" evidence="5">
    <location>
        <begin position="3807"/>
        <end position="3832"/>
    </location>
</feature>
<dbReference type="RefSeq" id="XP_067926222.1">
    <property type="nucleotide sequence ID" value="XM_068061798.1"/>
</dbReference>
<dbReference type="GO" id="GO:0005524">
    <property type="term" value="F:ATP binding"/>
    <property type="evidence" value="ECO:0007669"/>
    <property type="project" value="UniProtKB-KW"/>
</dbReference>
<dbReference type="CDD" id="cd18791">
    <property type="entry name" value="SF2_C_RHA"/>
    <property type="match status" value="1"/>
</dbReference>
<feature type="compositionally biased region" description="Basic and acidic residues" evidence="5">
    <location>
        <begin position="2248"/>
        <end position="2266"/>
    </location>
</feature>
<feature type="region of interest" description="Disordered" evidence="5">
    <location>
        <begin position="495"/>
        <end position="521"/>
    </location>
</feature>
<feature type="compositionally biased region" description="Basic and acidic residues" evidence="5">
    <location>
        <begin position="19"/>
        <end position="33"/>
    </location>
</feature>
<feature type="compositionally biased region" description="Basic and acidic residues" evidence="5">
    <location>
        <begin position="1168"/>
        <end position="1185"/>
    </location>
</feature>
<dbReference type="InterPro" id="IPR027417">
    <property type="entry name" value="P-loop_NTPase"/>
</dbReference>
<dbReference type="GO" id="GO:0016787">
    <property type="term" value="F:hydrolase activity"/>
    <property type="evidence" value="ECO:0007669"/>
    <property type="project" value="UniProtKB-KW"/>
</dbReference>
<dbReference type="Gene3D" id="3.40.50.300">
    <property type="entry name" value="P-loop containing nucleotide triphosphate hydrolases"/>
    <property type="match status" value="2"/>
</dbReference>
<feature type="region of interest" description="Disordered" evidence="5">
    <location>
        <begin position="1217"/>
        <end position="1237"/>
    </location>
</feature>
<feature type="compositionally biased region" description="Basic and acidic residues" evidence="5">
    <location>
        <begin position="2048"/>
        <end position="2057"/>
    </location>
</feature>
<evidence type="ECO:0000313" key="7">
    <source>
        <dbReference type="EMBL" id="PHJ24549.1"/>
    </source>
</evidence>
<feature type="region of interest" description="Disordered" evidence="5">
    <location>
        <begin position="250"/>
        <end position="269"/>
    </location>
</feature>
<feature type="compositionally biased region" description="Basic residues" evidence="5">
    <location>
        <begin position="3572"/>
        <end position="3581"/>
    </location>
</feature>
<feature type="compositionally biased region" description="Basic and acidic residues" evidence="5">
    <location>
        <begin position="3812"/>
        <end position="3827"/>
    </location>
</feature>
<feature type="region of interest" description="Disordered" evidence="5">
    <location>
        <begin position="2239"/>
        <end position="2316"/>
    </location>
</feature>
<feature type="compositionally biased region" description="Gly residues" evidence="5">
    <location>
        <begin position="3723"/>
        <end position="3735"/>
    </location>
</feature>
<dbReference type="SUPFAM" id="SSF52540">
    <property type="entry name" value="P-loop containing nucleoside triphosphate hydrolases"/>
    <property type="match status" value="1"/>
</dbReference>
<dbReference type="SMART" id="SM00490">
    <property type="entry name" value="HELICc"/>
    <property type="match status" value="1"/>
</dbReference>
<feature type="compositionally biased region" description="Low complexity" evidence="5">
    <location>
        <begin position="3026"/>
        <end position="3038"/>
    </location>
</feature>
<evidence type="ECO:0000256" key="5">
    <source>
        <dbReference type="SAM" id="MobiDB-lite"/>
    </source>
</evidence>
<dbReference type="Gene3D" id="1.20.120.1080">
    <property type="match status" value="1"/>
</dbReference>
<evidence type="ECO:0000256" key="3">
    <source>
        <dbReference type="ARBA" id="ARBA00022806"/>
    </source>
</evidence>
<feature type="region of interest" description="Disordered" evidence="5">
    <location>
        <begin position="3717"/>
        <end position="3744"/>
    </location>
</feature>
<dbReference type="EMBL" id="MIGC01000643">
    <property type="protein sequence ID" value="PHJ24549.1"/>
    <property type="molecule type" value="Genomic_DNA"/>
</dbReference>
<comment type="caution">
    <text evidence="7">The sequence shown here is derived from an EMBL/GenBank/DDBJ whole genome shotgun (WGS) entry which is preliminary data.</text>
</comment>
<feature type="compositionally biased region" description="Polar residues" evidence="5">
    <location>
        <begin position="870"/>
        <end position="892"/>
    </location>
</feature>
<proteinExistence type="predicted"/>
<evidence type="ECO:0000256" key="4">
    <source>
        <dbReference type="ARBA" id="ARBA00022840"/>
    </source>
</evidence>
<feature type="compositionally biased region" description="Low complexity" evidence="5">
    <location>
        <begin position="1712"/>
        <end position="1722"/>
    </location>
</feature>
<evidence type="ECO:0000256" key="2">
    <source>
        <dbReference type="ARBA" id="ARBA00022801"/>
    </source>
</evidence>
<keyword evidence="3 7" id="KW-0347">Helicase</keyword>
<evidence type="ECO:0000259" key="6">
    <source>
        <dbReference type="PROSITE" id="PS51194"/>
    </source>
</evidence>
<feature type="region of interest" description="Disordered" evidence="5">
    <location>
        <begin position="1379"/>
        <end position="1450"/>
    </location>
</feature>
<feature type="compositionally biased region" description="Polar residues" evidence="5">
    <location>
        <begin position="1186"/>
        <end position="1197"/>
    </location>
</feature>
<feature type="region of interest" description="Disordered" evidence="5">
    <location>
        <begin position="3018"/>
        <end position="3084"/>
    </location>
</feature>
<feature type="compositionally biased region" description="Polar residues" evidence="5">
    <location>
        <begin position="1805"/>
        <end position="1815"/>
    </location>
</feature>
<gene>
    <name evidence="7" type="ORF">CSUI_001593</name>
</gene>
<dbReference type="PROSITE" id="PS51194">
    <property type="entry name" value="HELICASE_CTER"/>
    <property type="match status" value="1"/>
</dbReference>
<keyword evidence="1" id="KW-0547">Nucleotide-binding</keyword>
<dbReference type="InterPro" id="IPR001650">
    <property type="entry name" value="Helicase_C-like"/>
</dbReference>
<evidence type="ECO:0000256" key="1">
    <source>
        <dbReference type="ARBA" id="ARBA00022741"/>
    </source>
</evidence>